<reference evidence="1" key="1">
    <citation type="submission" date="2018-05" db="EMBL/GenBank/DDBJ databases">
        <authorList>
            <person name="Lanie J.A."/>
            <person name="Ng W.-L."/>
            <person name="Kazmierczak K.M."/>
            <person name="Andrzejewski T.M."/>
            <person name="Davidsen T.M."/>
            <person name="Wayne K.J."/>
            <person name="Tettelin H."/>
            <person name="Glass J.I."/>
            <person name="Rusch D."/>
            <person name="Podicherti R."/>
            <person name="Tsui H.-C.T."/>
            <person name="Winkler M.E."/>
        </authorList>
    </citation>
    <scope>NUCLEOTIDE SEQUENCE</scope>
</reference>
<evidence type="ECO:0000313" key="1">
    <source>
        <dbReference type="EMBL" id="SUZ81342.1"/>
    </source>
</evidence>
<sequence>MKFSIQVYTSDDYDVIKNMIKSMMNSVDSIFSSEDLYVAVLKHNFGNEFFLLYKNFNSRNEALDHCDKYVYFLDNCIIVNVQNLE</sequence>
<name>A0A381QPS3_9ZZZZ</name>
<organism evidence="1">
    <name type="scientific">marine metagenome</name>
    <dbReference type="NCBI Taxonomy" id="408172"/>
    <lineage>
        <taxon>unclassified sequences</taxon>
        <taxon>metagenomes</taxon>
        <taxon>ecological metagenomes</taxon>
    </lineage>
</organism>
<dbReference type="EMBL" id="UINC01001463">
    <property type="protein sequence ID" value="SUZ81342.1"/>
    <property type="molecule type" value="Genomic_DNA"/>
</dbReference>
<gene>
    <name evidence="1" type="ORF">METZ01_LOCUS34196</name>
</gene>
<dbReference type="AlphaFoldDB" id="A0A381QPS3"/>
<accession>A0A381QPS3</accession>
<protein>
    <submittedName>
        <fullName evidence="1">Uncharacterized protein</fullName>
    </submittedName>
</protein>
<proteinExistence type="predicted"/>